<sequence length="216" mass="23298">MHSRAPSSSHARPSPSSHAKPPSKTHLLLPITSIQIISFSISDRHISPLVHIPAQIPGLPDPPPIFIFPITQAQSSYASSPISPFHLTTSSPPQPISRTSIPCTRLPISPLLSLRPSSSIQPISSQAPSSSPGADLSVTIPLSRQPALSFISYQPAQNPLHHSSSCPRPQIPLKPSRCNPSSPPSGSHHHHLHSQNPLRQRPHSHGTLEKERKPFA</sequence>
<gene>
    <name evidence="1" type="ORF">MRB53_001978</name>
</gene>
<proteinExistence type="predicted"/>
<protein>
    <submittedName>
        <fullName evidence="1">Uncharacterized protein</fullName>
    </submittedName>
</protein>
<dbReference type="EMBL" id="CM056809">
    <property type="protein sequence ID" value="KAJ8648955.1"/>
    <property type="molecule type" value="Genomic_DNA"/>
</dbReference>
<reference evidence="1 2" key="1">
    <citation type="journal article" date="2022" name="Hortic Res">
        <title>A haplotype resolved chromosomal level avocado genome allows analysis of novel avocado genes.</title>
        <authorList>
            <person name="Nath O."/>
            <person name="Fletcher S.J."/>
            <person name="Hayward A."/>
            <person name="Shaw L.M."/>
            <person name="Masouleh A.K."/>
            <person name="Furtado A."/>
            <person name="Henry R.J."/>
            <person name="Mitter N."/>
        </authorList>
    </citation>
    <scope>NUCLEOTIDE SEQUENCE [LARGE SCALE GENOMIC DNA]</scope>
    <source>
        <strain evidence="2">cv. Hass</strain>
    </source>
</reference>
<keyword evidence="2" id="KW-1185">Reference proteome</keyword>
<accession>A0ACC2MT96</accession>
<evidence type="ECO:0000313" key="1">
    <source>
        <dbReference type="EMBL" id="KAJ8648955.1"/>
    </source>
</evidence>
<evidence type="ECO:0000313" key="2">
    <source>
        <dbReference type="Proteomes" id="UP001234297"/>
    </source>
</evidence>
<comment type="caution">
    <text evidence="1">The sequence shown here is derived from an EMBL/GenBank/DDBJ whole genome shotgun (WGS) entry which is preliminary data.</text>
</comment>
<name>A0ACC2MT96_PERAE</name>
<organism evidence="1 2">
    <name type="scientific">Persea americana</name>
    <name type="common">Avocado</name>
    <dbReference type="NCBI Taxonomy" id="3435"/>
    <lineage>
        <taxon>Eukaryota</taxon>
        <taxon>Viridiplantae</taxon>
        <taxon>Streptophyta</taxon>
        <taxon>Embryophyta</taxon>
        <taxon>Tracheophyta</taxon>
        <taxon>Spermatophyta</taxon>
        <taxon>Magnoliopsida</taxon>
        <taxon>Magnoliidae</taxon>
        <taxon>Laurales</taxon>
        <taxon>Lauraceae</taxon>
        <taxon>Persea</taxon>
    </lineage>
</organism>
<dbReference type="Proteomes" id="UP001234297">
    <property type="component" value="Chromosome 1"/>
</dbReference>